<dbReference type="RefSeq" id="WP_192701689.1">
    <property type="nucleotide sequence ID" value="NZ_BAABJG010000055.1"/>
</dbReference>
<dbReference type="PRINTS" id="PR01652">
    <property type="entry name" value="SHAPEPROTEIN"/>
</dbReference>
<evidence type="ECO:0000313" key="9">
    <source>
        <dbReference type="Proteomes" id="UP001597180"/>
    </source>
</evidence>
<dbReference type="PANTHER" id="PTHR42749">
    <property type="entry name" value="CELL SHAPE-DETERMINING PROTEIN MREB"/>
    <property type="match status" value="1"/>
</dbReference>
<dbReference type="PANTHER" id="PTHR42749:SF1">
    <property type="entry name" value="CELL SHAPE-DETERMINING PROTEIN MREB"/>
    <property type="match status" value="1"/>
</dbReference>
<feature type="binding site" evidence="6">
    <location>
        <begin position="207"/>
        <end position="210"/>
    </location>
    <ligand>
        <name>ATP</name>
        <dbReference type="ChEBI" id="CHEBI:30616"/>
    </ligand>
</feature>
<keyword evidence="2 6" id="KW-0547">Nucleotide-binding</keyword>
<dbReference type="SUPFAM" id="SSF53067">
    <property type="entry name" value="Actin-like ATPase domain"/>
    <property type="match status" value="2"/>
</dbReference>
<evidence type="ECO:0000256" key="7">
    <source>
        <dbReference type="SAM" id="MobiDB-lite"/>
    </source>
</evidence>
<dbReference type="InterPro" id="IPR056546">
    <property type="entry name" value="MreB_MamK-like"/>
</dbReference>
<dbReference type="Proteomes" id="UP001597180">
    <property type="component" value="Unassembled WGS sequence"/>
</dbReference>
<evidence type="ECO:0000256" key="3">
    <source>
        <dbReference type="ARBA" id="ARBA00022840"/>
    </source>
</evidence>
<comment type="similarity">
    <text evidence="5 6">Belongs to the FtsA/MreB family.</text>
</comment>
<evidence type="ECO:0000256" key="6">
    <source>
        <dbReference type="HAMAP-Rule" id="MF_02207"/>
    </source>
</evidence>
<keyword evidence="4 6" id="KW-0133">Cell shape</keyword>
<feature type="region of interest" description="Disordered" evidence="7">
    <location>
        <begin position="329"/>
        <end position="360"/>
    </location>
</feature>
<organism evidence="8 9">
    <name type="scientific">Paenibacillus vulneris</name>
    <dbReference type="NCBI Taxonomy" id="1133364"/>
    <lineage>
        <taxon>Bacteria</taxon>
        <taxon>Bacillati</taxon>
        <taxon>Bacillota</taxon>
        <taxon>Bacilli</taxon>
        <taxon>Bacillales</taxon>
        <taxon>Paenibacillaceae</taxon>
        <taxon>Paenibacillus</taxon>
    </lineage>
</organism>
<evidence type="ECO:0000256" key="2">
    <source>
        <dbReference type="ARBA" id="ARBA00022741"/>
    </source>
</evidence>
<feature type="binding site" evidence="6">
    <location>
        <begin position="159"/>
        <end position="161"/>
    </location>
    <ligand>
        <name>ATP</name>
        <dbReference type="ChEBI" id="CHEBI:30616"/>
    </ligand>
</feature>
<gene>
    <name evidence="6" type="primary">mreB</name>
    <name evidence="8" type="ORF">ACFQ4B_07125</name>
</gene>
<comment type="subcellular location">
    <subcellularLocation>
        <location evidence="6">Cytoplasm</location>
    </subcellularLocation>
    <text evidence="6">Membrane-associated.</text>
</comment>
<dbReference type="InterPro" id="IPR043129">
    <property type="entry name" value="ATPase_NBD"/>
</dbReference>
<dbReference type="Gene3D" id="3.30.420.40">
    <property type="match status" value="3"/>
</dbReference>
<dbReference type="EMBL" id="JBHTLU010000012">
    <property type="protein sequence ID" value="MFD1219884.1"/>
    <property type="molecule type" value="Genomic_DNA"/>
</dbReference>
<keyword evidence="1 6" id="KW-0963">Cytoplasm</keyword>
<dbReference type="CDD" id="cd10225">
    <property type="entry name" value="ASKHA_NBD_MreB-like"/>
    <property type="match status" value="1"/>
</dbReference>
<dbReference type="NCBIfam" id="NF010539">
    <property type="entry name" value="PRK13927.1"/>
    <property type="match status" value="1"/>
</dbReference>
<accession>A0ABW3UI21</accession>
<keyword evidence="3 6" id="KW-0067">ATP-binding</keyword>
<dbReference type="NCBIfam" id="TIGR00904">
    <property type="entry name" value="mreB"/>
    <property type="match status" value="1"/>
</dbReference>
<feature type="binding site" evidence="6">
    <location>
        <begin position="287"/>
        <end position="290"/>
    </location>
    <ligand>
        <name>ATP</name>
        <dbReference type="ChEBI" id="CHEBI:30616"/>
    </ligand>
</feature>
<dbReference type="Pfam" id="PF06723">
    <property type="entry name" value="MreB_Mbl"/>
    <property type="match status" value="1"/>
</dbReference>
<name>A0ABW3UI21_9BACL</name>
<comment type="subunit">
    <text evidence="6">Forms polymers.</text>
</comment>
<dbReference type="InterPro" id="IPR004753">
    <property type="entry name" value="MreB"/>
</dbReference>
<reference evidence="9" key="1">
    <citation type="journal article" date="2019" name="Int. J. Syst. Evol. Microbiol.">
        <title>The Global Catalogue of Microorganisms (GCM) 10K type strain sequencing project: providing services to taxonomists for standard genome sequencing and annotation.</title>
        <authorList>
            <consortium name="The Broad Institute Genomics Platform"/>
            <consortium name="The Broad Institute Genome Sequencing Center for Infectious Disease"/>
            <person name="Wu L."/>
            <person name="Ma J."/>
        </authorList>
    </citation>
    <scope>NUCLEOTIDE SEQUENCE [LARGE SCALE GENOMIC DNA]</scope>
    <source>
        <strain evidence="9">CCUG 53270</strain>
    </source>
</reference>
<evidence type="ECO:0000313" key="8">
    <source>
        <dbReference type="EMBL" id="MFD1219884.1"/>
    </source>
</evidence>
<evidence type="ECO:0000256" key="1">
    <source>
        <dbReference type="ARBA" id="ARBA00022490"/>
    </source>
</evidence>
<comment type="caution">
    <text evidence="8">The sequence shown here is derived from an EMBL/GenBank/DDBJ whole genome shotgun (WGS) entry which is preliminary data.</text>
</comment>
<protein>
    <recommendedName>
        <fullName evidence="6">Cell shape-determining protein MreB</fullName>
    </recommendedName>
</protein>
<evidence type="ECO:0000256" key="4">
    <source>
        <dbReference type="ARBA" id="ARBA00022960"/>
    </source>
</evidence>
<proteinExistence type="inferred from homology"/>
<keyword evidence="9" id="KW-1185">Reference proteome</keyword>
<comment type="function">
    <text evidence="6">Forms membrane-associated dynamic filaments that are essential for cell shape determination. Acts by regulating cell wall synthesis and cell elongation, and thus cell shape. A feedback loop between cell geometry and MreB localization may maintain elongated cell shape by targeting cell wall growth to regions of negative cell wall curvature.</text>
</comment>
<evidence type="ECO:0000256" key="5">
    <source>
        <dbReference type="ARBA" id="ARBA00023458"/>
    </source>
</evidence>
<dbReference type="HAMAP" id="MF_02207">
    <property type="entry name" value="MreB"/>
    <property type="match status" value="1"/>
</dbReference>
<sequence length="360" mass="38767">MFNALELQFGIDLGTSNTVIYQHGKGIVLQEPSVIAVKQATGEIQAFGAEAQAMIGRAPGSLEIIYPLQEGVISNYNWSTAMLQHFMKKIQARTWLRKSKVFISIPCGITSVQKRAVEETVVHKGSNRAITIEEPLAAALGAGLPVDEPMGNMILNIGGGTAQVAILSLGGIVSSRVTRRGGLSIDRDIIEYVKKTYNLEIGERTAEDIKIRLGSVEKPEAGEQMDIRGRDLIEGLPKTVTITAMEIYRLLDSFIGIMVDTIRGTLEDCPPELAGDVIEQGIILCGGGSLLKGLASRLQKETGIPIHLADRPQECTALGAGKMLEYDIRTPRGSRSASGWKPAGGGSYQEKEPVNQQAAE</sequence>
<comment type="caution">
    <text evidence="6">Lacks conserved residue(s) required for the propagation of feature annotation.</text>
</comment>